<protein>
    <submittedName>
        <fullName evidence="1">Uncharacterized protein</fullName>
    </submittedName>
</protein>
<reference evidence="1" key="1">
    <citation type="submission" date="2022-04" db="EMBL/GenBank/DDBJ databases">
        <title>Genome of the entomopathogenic fungus Entomophthora muscae.</title>
        <authorList>
            <person name="Elya C."/>
            <person name="Lovett B.R."/>
            <person name="Lee E."/>
            <person name="Macias A.M."/>
            <person name="Hajek A.E."/>
            <person name="De Bivort B.L."/>
            <person name="Kasson M.T."/>
            <person name="De Fine Licht H.H."/>
            <person name="Stajich J.E."/>
        </authorList>
    </citation>
    <scope>NUCLEOTIDE SEQUENCE</scope>
    <source>
        <strain evidence="1">Berkeley</strain>
    </source>
</reference>
<dbReference type="Proteomes" id="UP001165960">
    <property type="component" value="Unassembled WGS sequence"/>
</dbReference>
<keyword evidence="2" id="KW-1185">Reference proteome</keyword>
<accession>A0ACC2S1N0</accession>
<proteinExistence type="predicted"/>
<sequence length="122" mass="13485">MEYTVPAIPSTILKEPNIYKPKEPTKIAKETAQTAKDPANNAALTKRSPDLFALSQDFEEDPVHQLIANNLYTIPELRIGRPQKTTANKVEVVSKPYAVQVQETCLNENPNVSSDVPNLKGV</sequence>
<comment type="caution">
    <text evidence="1">The sequence shown here is derived from an EMBL/GenBank/DDBJ whole genome shotgun (WGS) entry which is preliminary data.</text>
</comment>
<evidence type="ECO:0000313" key="2">
    <source>
        <dbReference type="Proteomes" id="UP001165960"/>
    </source>
</evidence>
<organism evidence="1 2">
    <name type="scientific">Entomophthora muscae</name>
    <dbReference type="NCBI Taxonomy" id="34485"/>
    <lineage>
        <taxon>Eukaryota</taxon>
        <taxon>Fungi</taxon>
        <taxon>Fungi incertae sedis</taxon>
        <taxon>Zoopagomycota</taxon>
        <taxon>Entomophthoromycotina</taxon>
        <taxon>Entomophthoromycetes</taxon>
        <taxon>Entomophthorales</taxon>
        <taxon>Entomophthoraceae</taxon>
        <taxon>Entomophthora</taxon>
    </lineage>
</organism>
<evidence type="ECO:0000313" key="1">
    <source>
        <dbReference type="EMBL" id="KAJ9056272.1"/>
    </source>
</evidence>
<dbReference type="EMBL" id="QTSX02005978">
    <property type="protein sequence ID" value="KAJ9056272.1"/>
    <property type="molecule type" value="Genomic_DNA"/>
</dbReference>
<gene>
    <name evidence="1" type="ORF">DSO57_1034917</name>
</gene>
<name>A0ACC2S1N0_9FUNG</name>